<protein>
    <recommendedName>
        <fullName evidence="5">Pseudouridine synthase</fullName>
        <ecNumber evidence="5">5.4.99.-</ecNumber>
    </recommendedName>
</protein>
<dbReference type="NCBIfam" id="TIGR00005">
    <property type="entry name" value="rluA_subfam"/>
    <property type="match status" value="1"/>
</dbReference>
<keyword evidence="4" id="KW-0694">RNA-binding</keyword>
<dbReference type="Proteomes" id="UP001495910">
    <property type="component" value="Unassembled WGS sequence"/>
</dbReference>
<dbReference type="RefSeq" id="WP_092392158.1">
    <property type="nucleotide sequence ID" value="NZ_JBANDC010000001.1"/>
</dbReference>
<evidence type="ECO:0000256" key="1">
    <source>
        <dbReference type="ARBA" id="ARBA00010876"/>
    </source>
</evidence>
<comment type="function">
    <text evidence="5">Responsible for synthesis of pseudouridine from uracil.</text>
</comment>
<name>A0ABU9PQ43_9BURK</name>
<gene>
    <name evidence="7" type="ORF">V8G57_01845</name>
</gene>
<dbReference type="Pfam" id="PF01479">
    <property type="entry name" value="S4"/>
    <property type="match status" value="1"/>
</dbReference>
<dbReference type="InterPro" id="IPR006225">
    <property type="entry name" value="PsdUridine_synth_RluC/D"/>
</dbReference>
<dbReference type="SUPFAM" id="SSF55120">
    <property type="entry name" value="Pseudouridine synthase"/>
    <property type="match status" value="1"/>
</dbReference>
<dbReference type="Gene3D" id="3.10.290.10">
    <property type="entry name" value="RNA-binding S4 domain"/>
    <property type="match status" value="1"/>
</dbReference>
<dbReference type="InterPro" id="IPR020103">
    <property type="entry name" value="PsdUridine_synth_cat_dom_sf"/>
</dbReference>
<dbReference type="InterPro" id="IPR002942">
    <property type="entry name" value="S4_RNA-bd"/>
</dbReference>
<dbReference type="InterPro" id="IPR050188">
    <property type="entry name" value="RluA_PseudoU_synthase"/>
</dbReference>
<evidence type="ECO:0000313" key="8">
    <source>
        <dbReference type="Proteomes" id="UP001495910"/>
    </source>
</evidence>
<sequence>MGLQVMSFTKPNLAESLPDADLEADIDYVDDGDAATASAPIVLQLTPDVCGTRLDKVVSTLVPQYSRSRIQQWIEAGHVTVDGKPGTTKMTTYGDETVVVLPQPAPDEKAFTPEDMALDVVYEDAAIIVINKPAGLVVHPAAGNWSGTLLNGLLFRWPALAGVPRAGIVHRLDKDTSGLMVVAKTLEAQTDLVRQLQARTVKRQYLALVWGTPQLNGTVDSPMARHPRDRIKMAVSDSLIAKPAITHYQRLATGLLERRPVSLMGCRLETGRTHQIRVHMQSLGFSLVGDALYGKQHLMPAFPRQALQASRLGLIHPSTGKACEWHAPLPEDFAALLVRAGMSVPE</sequence>
<dbReference type="EMBL" id="JBANDC010000001">
    <property type="protein sequence ID" value="MEM4986121.1"/>
    <property type="molecule type" value="Genomic_DNA"/>
</dbReference>
<evidence type="ECO:0000313" key="7">
    <source>
        <dbReference type="EMBL" id="MEM4986121.1"/>
    </source>
</evidence>
<dbReference type="InterPro" id="IPR036986">
    <property type="entry name" value="S4_RNA-bd_sf"/>
</dbReference>
<dbReference type="SMART" id="SM00363">
    <property type="entry name" value="S4"/>
    <property type="match status" value="1"/>
</dbReference>
<dbReference type="EC" id="5.4.99.-" evidence="5"/>
<dbReference type="PROSITE" id="PS01129">
    <property type="entry name" value="PSI_RLU"/>
    <property type="match status" value="1"/>
</dbReference>
<comment type="similarity">
    <text evidence="1 5">Belongs to the pseudouridine synthase RluA family.</text>
</comment>
<evidence type="ECO:0000256" key="3">
    <source>
        <dbReference type="ARBA" id="ARBA00036882"/>
    </source>
</evidence>
<dbReference type="SUPFAM" id="SSF55174">
    <property type="entry name" value="Alpha-L RNA-binding motif"/>
    <property type="match status" value="1"/>
</dbReference>
<comment type="catalytic activity">
    <reaction evidence="3">
        <text>uridine(1911/1915/1917) in 23S rRNA = pseudouridine(1911/1915/1917) in 23S rRNA</text>
        <dbReference type="Rhea" id="RHEA:42524"/>
        <dbReference type="Rhea" id="RHEA-COMP:10097"/>
        <dbReference type="Rhea" id="RHEA-COMP:10098"/>
        <dbReference type="ChEBI" id="CHEBI:65314"/>
        <dbReference type="ChEBI" id="CHEBI:65315"/>
        <dbReference type="EC" id="5.4.99.23"/>
    </reaction>
</comment>
<accession>A0ABU9PQ43</accession>
<keyword evidence="8" id="KW-1185">Reference proteome</keyword>
<comment type="caution">
    <text evidence="7">The sequence shown here is derived from an EMBL/GenBank/DDBJ whole genome shotgun (WGS) entry which is preliminary data.</text>
</comment>
<reference evidence="7 8" key="1">
    <citation type="submission" date="2024-02" db="EMBL/GenBank/DDBJ databases">
        <title>Draft genome sequence of Collimonas sp. strain H4R21, an effective mineral-weathering bacterial strain isolated from the beech rhizosphere.</title>
        <authorList>
            <person name="Morin E."/>
            <person name="Uroz S."/>
            <person name="Leveau J.H.J."/>
            <person name="Kumar R."/>
            <person name="Rey M.W."/>
            <person name="Pham J."/>
        </authorList>
    </citation>
    <scope>NUCLEOTIDE SEQUENCE [LARGE SCALE GENOMIC DNA]</scope>
    <source>
        <strain evidence="7 8">H4R21</strain>
    </source>
</reference>
<dbReference type="InterPro" id="IPR006224">
    <property type="entry name" value="PsdUridine_synth_RluA-like_CS"/>
</dbReference>
<evidence type="ECO:0000256" key="2">
    <source>
        <dbReference type="ARBA" id="ARBA00023235"/>
    </source>
</evidence>
<organism evidence="7 8">
    <name type="scientific">Collimonas rhizosphaerae</name>
    <dbReference type="NCBI Taxonomy" id="3126357"/>
    <lineage>
        <taxon>Bacteria</taxon>
        <taxon>Pseudomonadati</taxon>
        <taxon>Pseudomonadota</taxon>
        <taxon>Betaproteobacteria</taxon>
        <taxon>Burkholderiales</taxon>
        <taxon>Oxalobacteraceae</taxon>
        <taxon>Collimonas</taxon>
    </lineage>
</organism>
<feature type="domain" description="RNA-binding S4" evidence="6">
    <location>
        <begin position="52"/>
        <end position="110"/>
    </location>
</feature>
<dbReference type="CDD" id="cd02869">
    <property type="entry name" value="PseudoU_synth_RluA_like"/>
    <property type="match status" value="1"/>
</dbReference>
<evidence type="ECO:0000256" key="5">
    <source>
        <dbReference type="RuleBase" id="RU362028"/>
    </source>
</evidence>
<dbReference type="Pfam" id="PF00849">
    <property type="entry name" value="PseudoU_synth_2"/>
    <property type="match status" value="1"/>
</dbReference>
<dbReference type="PANTHER" id="PTHR21600">
    <property type="entry name" value="MITOCHONDRIAL RNA PSEUDOURIDINE SYNTHASE"/>
    <property type="match status" value="1"/>
</dbReference>
<dbReference type="PANTHER" id="PTHR21600:SF44">
    <property type="entry name" value="RIBOSOMAL LARGE SUBUNIT PSEUDOURIDINE SYNTHASE D"/>
    <property type="match status" value="1"/>
</dbReference>
<proteinExistence type="inferred from homology"/>
<evidence type="ECO:0000259" key="6">
    <source>
        <dbReference type="SMART" id="SM00363"/>
    </source>
</evidence>
<comment type="catalytic activity">
    <reaction evidence="5">
        <text>a uridine in RNA = a pseudouridine in RNA</text>
        <dbReference type="Rhea" id="RHEA:48348"/>
        <dbReference type="Rhea" id="RHEA-COMP:12068"/>
        <dbReference type="Rhea" id="RHEA-COMP:12069"/>
        <dbReference type="ChEBI" id="CHEBI:65314"/>
        <dbReference type="ChEBI" id="CHEBI:65315"/>
    </reaction>
</comment>
<dbReference type="InterPro" id="IPR006145">
    <property type="entry name" value="PsdUridine_synth_RsuA/RluA"/>
</dbReference>
<dbReference type="CDD" id="cd00165">
    <property type="entry name" value="S4"/>
    <property type="match status" value="1"/>
</dbReference>
<dbReference type="PROSITE" id="PS50889">
    <property type="entry name" value="S4"/>
    <property type="match status" value="1"/>
</dbReference>
<dbReference type="Gene3D" id="3.30.2350.10">
    <property type="entry name" value="Pseudouridine synthase"/>
    <property type="match status" value="1"/>
</dbReference>
<keyword evidence="2 5" id="KW-0413">Isomerase</keyword>
<evidence type="ECO:0000256" key="4">
    <source>
        <dbReference type="PROSITE-ProRule" id="PRU00182"/>
    </source>
</evidence>